<dbReference type="CDD" id="cd03364">
    <property type="entry name" value="TOPRIM_DnaG_primases"/>
    <property type="match status" value="1"/>
</dbReference>
<dbReference type="SMART" id="SM00400">
    <property type="entry name" value="ZnF_CHCC"/>
    <property type="match status" value="1"/>
</dbReference>
<organism evidence="17 18">
    <name type="scientific">Candidatus Portnoybacteria bacterium RBG_19FT_COMBO_36_7</name>
    <dbReference type="NCBI Taxonomy" id="1801992"/>
    <lineage>
        <taxon>Bacteria</taxon>
        <taxon>Candidatus Portnoyibacteriota</taxon>
    </lineage>
</organism>
<evidence type="ECO:0000256" key="10">
    <source>
        <dbReference type="ARBA" id="ARBA00023125"/>
    </source>
</evidence>
<reference evidence="17 18" key="1">
    <citation type="journal article" date="2016" name="Nat. Commun.">
        <title>Thousands of microbial genomes shed light on interconnected biogeochemical processes in an aquifer system.</title>
        <authorList>
            <person name="Anantharaman K."/>
            <person name="Brown C.T."/>
            <person name="Hug L.A."/>
            <person name="Sharon I."/>
            <person name="Castelle C.J."/>
            <person name="Probst A.J."/>
            <person name="Thomas B.C."/>
            <person name="Singh A."/>
            <person name="Wilkins M.J."/>
            <person name="Karaoz U."/>
            <person name="Brodie E.L."/>
            <person name="Williams K.H."/>
            <person name="Hubbard S.S."/>
            <person name="Banfield J.F."/>
        </authorList>
    </citation>
    <scope>NUCLEOTIDE SEQUENCE [LARGE SCALE GENOMIC DNA]</scope>
</reference>
<evidence type="ECO:0000256" key="13">
    <source>
        <dbReference type="PIRNR" id="PIRNR002811"/>
    </source>
</evidence>
<dbReference type="PANTHER" id="PTHR30313">
    <property type="entry name" value="DNA PRIMASE"/>
    <property type="match status" value="1"/>
</dbReference>
<evidence type="ECO:0000256" key="9">
    <source>
        <dbReference type="ARBA" id="ARBA00022842"/>
    </source>
</evidence>
<sequence>MGPSPVDEIKSRLDILEVIGSYIKVSKAGRNYKARCPFHSEKTPSFMVSPERQIWHCFGCGLGGDIFAFVKQIEGIEFGDALRLLANRAGVVLKRQDPVIQTKRRRIYEICELAAKFFEKQRESKTGKKAYNYLIKERGVKNQTIKEWRLGWAPDEWRSLSEFLQSRGYKDDEILQAGLTVEPQNDGKKIQGTKTNYDRFRSRIIFPLFDIQGQIVGFAGRIFGKDDSNVGKYINTPQTMLYDKSRLLYGLNFAKVALREKNLCVFVEGNLDIIMSHQAGIKNTVATSGTALTPEHLKIINRYTENIVFAFDTDAAGETATKRSIDMALENDFNVRIAQMSQKDPADLIKQNPSTWEKAINQAISVMDYYFKTVFAPSTSSGQAHPTQLTPEEKKQAAKVLLPIIKKIPNQIVRGHWIGEAAKKLKTDEKILYAEMEKAKLQPSAAESKTAETPAAPQEKSRTDELEERLLSLFLTFPEILKNFNEEAKDYLSSEKTLKILTELKSSYSPAKKDKCLDILKKKLPEELRGQVDCLSFKNEQFGIDEAGAQCEINECLQALKVIKIKEQMAGLTFEIREAQQEKNKKKLHKILKKFNGLSNKLLELTNDHR</sequence>
<dbReference type="InterPro" id="IPR034151">
    <property type="entry name" value="TOPRIM_DnaG_bac"/>
</dbReference>
<feature type="domain" description="Toprim" evidence="16">
    <location>
        <begin position="262"/>
        <end position="343"/>
    </location>
</feature>
<dbReference type="PANTHER" id="PTHR30313:SF2">
    <property type="entry name" value="DNA PRIMASE"/>
    <property type="match status" value="1"/>
</dbReference>
<comment type="function">
    <text evidence="12 13">RNA polymerase that catalyzes the synthesis of short RNA molecules used as primers for DNA polymerase during DNA replication.</text>
</comment>
<dbReference type="GO" id="GO:0003677">
    <property type="term" value="F:DNA binding"/>
    <property type="evidence" value="ECO:0007669"/>
    <property type="project" value="UniProtKB-KW"/>
</dbReference>
<evidence type="ECO:0000256" key="1">
    <source>
        <dbReference type="ARBA" id="ARBA00022478"/>
    </source>
</evidence>
<dbReference type="InterPro" id="IPR013264">
    <property type="entry name" value="DNAG_N"/>
</dbReference>
<dbReference type="Proteomes" id="UP000179099">
    <property type="component" value="Unassembled WGS sequence"/>
</dbReference>
<dbReference type="InterPro" id="IPR002694">
    <property type="entry name" value="Znf_CHC2"/>
</dbReference>
<comment type="domain">
    <text evidence="12">Contains an N-terminal zinc-binding domain, a central core domain that contains the primase activity, and a C-terminal DnaB-binding domain.</text>
</comment>
<evidence type="ECO:0000256" key="5">
    <source>
        <dbReference type="ARBA" id="ARBA00022705"/>
    </source>
</evidence>
<keyword evidence="7 12" id="KW-0863">Zinc-finger</keyword>
<dbReference type="GO" id="GO:0005737">
    <property type="term" value="C:cytoplasm"/>
    <property type="evidence" value="ECO:0007669"/>
    <property type="project" value="TreeGrafter"/>
</dbReference>
<evidence type="ECO:0000256" key="11">
    <source>
        <dbReference type="ARBA" id="ARBA00023163"/>
    </source>
</evidence>
<dbReference type="GO" id="GO:0006269">
    <property type="term" value="P:DNA replication, synthesis of primer"/>
    <property type="evidence" value="ECO:0007669"/>
    <property type="project" value="UniProtKB-UniRule"/>
</dbReference>
<dbReference type="GO" id="GO:0000428">
    <property type="term" value="C:DNA-directed RNA polymerase complex"/>
    <property type="evidence" value="ECO:0007669"/>
    <property type="project" value="UniProtKB-KW"/>
</dbReference>
<protein>
    <recommendedName>
        <fullName evidence="12 13">DNA primase</fullName>
        <ecNumber evidence="12">2.7.7.101</ecNumber>
    </recommendedName>
</protein>
<keyword evidence="2 12" id="KW-0639">Primosome</keyword>
<gene>
    <name evidence="12" type="primary">dnaG</name>
    <name evidence="17" type="ORF">A2Y98_02095</name>
</gene>
<dbReference type="Pfam" id="PF08275">
    <property type="entry name" value="DNAG_N"/>
    <property type="match status" value="1"/>
</dbReference>
<comment type="subunit">
    <text evidence="12">Monomer. Interacts with DnaB.</text>
</comment>
<evidence type="ECO:0000256" key="8">
    <source>
        <dbReference type="ARBA" id="ARBA00022833"/>
    </source>
</evidence>
<comment type="catalytic activity">
    <reaction evidence="12">
        <text>ssDNA + n NTP = ssDNA/pppN(pN)n-1 hybrid + (n-1) diphosphate.</text>
        <dbReference type="EC" id="2.7.7.101"/>
    </reaction>
</comment>
<dbReference type="InterPro" id="IPR036977">
    <property type="entry name" value="DNA_primase_Znf_CHC2"/>
</dbReference>
<dbReference type="Pfam" id="PF01807">
    <property type="entry name" value="Zn_ribbon_DnaG"/>
    <property type="match status" value="1"/>
</dbReference>
<dbReference type="InterPro" id="IPR050219">
    <property type="entry name" value="DnaG_primase"/>
</dbReference>
<dbReference type="GO" id="GO:0008270">
    <property type="term" value="F:zinc ion binding"/>
    <property type="evidence" value="ECO:0007669"/>
    <property type="project" value="UniProtKB-UniRule"/>
</dbReference>
<dbReference type="EC" id="2.7.7.101" evidence="12"/>
<evidence type="ECO:0000313" key="18">
    <source>
        <dbReference type="Proteomes" id="UP000179099"/>
    </source>
</evidence>
<keyword evidence="1 12" id="KW-0240">DNA-directed RNA polymerase</keyword>
<dbReference type="NCBIfam" id="TIGR01391">
    <property type="entry name" value="dnaG"/>
    <property type="match status" value="1"/>
</dbReference>
<accession>A0A1G2F895</accession>
<evidence type="ECO:0000256" key="12">
    <source>
        <dbReference type="HAMAP-Rule" id="MF_00974"/>
    </source>
</evidence>
<evidence type="ECO:0000256" key="4">
    <source>
        <dbReference type="ARBA" id="ARBA00022695"/>
    </source>
</evidence>
<dbReference type="Gene3D" id="3.90.580.10">
    <property type="entry name" value="Zinc finger, CHC2-type domain"/>
    <property type="match status" value="1"/>
</dbReference>
<dbReference type="SUPFAM" id="SSF57783">
    <property type="entry name" value="Zinc beta-ribbon"/>
    <property type="match status" value="1"/>
</dbReference>
<evidence type="ECO:0000256" key="2">
    <source>
        <dbReference type="ARBA" id="ARBA00022515"/>
    </source>
</evidence>
<dbReference type="InterPro" id="IPR030846">
    <property type="entry name" value="DnaG_bac"/>
</dbReference>
<feature type="region of interest" description="Disordered" evidence="15">
    <location>
        <begin position="443"/>
        <end position="464"/>
    </location>
</feature>
<dbReference type="AlphaFoldDB" id="A0A1G2F895"/>
<comment type="similarity">
    <text evidence="12 13">Belongs to the DnaG primase family.</text>
</comment>
<comment type="caution">
    <text evidence="17">The sequence shown here is derived from an EMBL/GenBank/DDBJ whole genome shotgun (WGS) entry which is preliminary data.</text>
</comment>
<keyword evidence="11 12" id="KW-0804">Transcription</keyword>
<evidence type="ECO:0000256" key="15">
    <source>
        <dbReference type="SAM" id="MobiDB-lite"/>
    </source>
</evidence>
<evidence type="ECO:0000256" key="7">
    <source>
        <dbReference type="ARBA" id="ARBA00022771"/>
    </source>
</evidence>
<dbReference type="Gene3D" id="3.40.1360.10">
    <property type="match status" value="1"/>
</dbReference>
<dbReference type="STRING" id="1801992.A2Y98_02095"/>
<dbReference type="Gene3D" id="3.90.980.10">
    <property type="entry name" value="DNA primase, catalytic core, N-terminal domain"/>
    <property type="match status" value="1"/>
</dbReference>
<dbReference type="HAMAP" id="MF_00974">
    <property type="entry name" value="DNA_primase_DnaG"/>
    <property type="match status" value="1"/>
</dbReference>
<dbReference type="GO" id="GO:0003899">
    <property type="term" value="F:DNA-directed RNA polymerase activity"/>
    <property type="evidence" value="ECO:0007669"/>
    <property type="project" value="UniProtKB-UniRule"/>
</dbReference>
<keyword evidence="6 12" id="KW-0479">Metal-binding</keyword>
<keyword evidence="10 12" id="KW-0238">DNA-binding</keyword>
<dbReference type="InterPro" id="IPR016136">
    <property type="entry name" value="DNA_helicase_N/primase_C"/>
</dbReference>
<keyword evidence="9" id="KW-0460">Magnesium</keyword>
<dbReference type="PIRSF" id="PIRSF002811">
    <property type="entry name" value="DnaG"/>
    <property type="match status" value="1"/>
</dbReference>
<keyword evidence="3 12" id="KW-0808">Transferase</keyword>
<dbReference type="SUPFAM" id="SSF56731">
    <property type="entry name" value="DNA primase core"/>
    <property type="match status" value="1"/>
</dbReference>
<dbReference type="GO" id="GO:1990077">
    <property type="term" value="C:primosome complex"/>
    <property type="evidence" value="ECO:0007669"/>
    <property type="project" value="UniProtKB-KW"/>
</dbReference>
<evidence type="ECO:0000259" key="16">
    <source>
        <dbReference type="PROSITE" id="PS50880"/>
    </source>
</evidence>
<dbReference type="Gene3D" id="1.10.860.10">
    <property type="entry name" value="DNAb Helicase, Chain A"/>
    <property type="match status" value="1"/>
</dbReference>
<dbReference type="InterPro" id="IPR006171">
    <property type="entry name" value="TOPRIM_dom"/>
</dbReference>
<evidence type="ECO:0000256" key="3">
    <source>
        <dbReference type="ARBA" id="ARBA00022679"/>
    </source>
</evidence>
<proteinExistence type="inferred from homology"/>
<keyword evidence="5 12" id="KW-0235">DNA replication</keyword>
<evidence type="ECO:0000256" key="6">
    <source>
        <dbReference type="ARBA" id="ARBA00022723"/>
    </source>
</evidence>
<keyword evidence="4 12" id="KW-0548">Nucleotidyltransferase</keyword>
<dbReference type="EMBL" id="MHMW01000024">
    <property type="protein sequence ID" value="OGZ33848.1"/>
    <property type="molecule type" value="Genomic_DNA"/>
</dbReference>
<dbReference type="SMART" id="SM00493">
    <property type="entry name" value="TOPRIM"/>
    <property type="match status" value="1"/>
</dbReference>
<dbReference type="FunFam" id="3.90.580.10:FF:000001">
    <property type="entry name" value="DNA primase"/>
    <property type="match status" value="1"/>
</dbReference>
<dbReference type="Pfam" id="PF13155">
    <property type="entry name" value="Toprim_2"/>
    <property type="match status" value="1"/>
</dbReference>
<dbReference type="InterPro" id="IPR037068">
    <property type="entry name" value="DNA_primase_core_N_sf"/>
</dbReference>
<comment type="cofactor">
    <cofactor evidence="12 13 14">
        <name>Zn(2+)</name>
        <dbReference type="ChEBI" id="CHEBI:29105"/>
    </cofactor>
    <text evidence="12 13 14">Binds 1 zinc ion per monomer.</text>
</comment>
<feature type="zinc finger region" description="CHC2-type" evidence="12 14">
    <location>
        <begin position="36"/>
        <end position="60"/>
    </location>
</feature>
<evidence type="ECO:0000313" key="17">
    <source>
        <dbReference type="EMBL" id="OGZ33848.1"/>
    </source>
</evidence>
<evidence type="ECO:0000256" key="14">
    <source>
        <dbReference type="PIRSR" id="PIRSR002811-1"/>
    </source>
</evidence>
<dbReference type="PROSITE" id="PS50880">
    <property type="entry name" value="TOPRIM"/>
    <property type="match status" value="1"/>
</dbReference>
<dbReference type="InterPro" id="IPR006295">
    <property type="entry name" value="DNA_primase_DnaG"/>
</dbReference>
<name>A0A1G2F895_9BACT</name>
<keyword evidence="8 12" id="KW-0862">Zinc</keyword>